<comment type="caution">
    <text evidence="1">The sequence shown here is derived from an EMBL/GenBank/DDBJ whole genome shotgun (WGS) entry which is preliminary data.</text>
</comment>
<organism evidence="1 2">
    <name type="scientific">Tumebacillus amylolyticus</name>
    <dbReference type="NCBI Taxonomy" id="2801339"/>
    <lineage>
        <taxon>Bacteria</taxon>
        <taxon>Bacillati</taxon>
        <taxon>Bacillota</taxon>
        <taxon>Bacilli</taxon>
        <taxon>Bacillales</taxon>
        <taxon>Alicyclobacillaceae</taxon>
        <taxon>Tumebacillus</taxon>
    </lineage>
</organism>
<accession>A0ABS1J4P7</accession>
<gene>
    <name evidence="1" type="ORF">JJB07_00750</name>
</gene>
<sequence>MLSEKYLELGLIGLGRAGEEGGWFGGHTGAAVLAAFYMSREENLPEHVQVGLQRMADHFISKFPKLFVPYEKEQADPALLEVVLDGLRANAARLSHSGHGLAYGFLALRALTERPDMLIPSLVNGFSVTLTESSKGSGNRYYGLADYSTFTVEQVTEIPAYNSLQDLAERALEECRVIVPTMTLGEKRYHFTGEVEHGLTHAQALMEFDRLGYSFLTESGMVNHRIQMQLNRRIPEEVLHMEIVNPPFESLFAPEYWENVYDDPHCLKVPYAALYLLNRLPQEKRAKAERDVCKILCQMK</sequence>
<evidence type="ECO:0000313" key="1">
    <source>
        <dbReference type="EMBL" id="MBL0385160.1"/>
    </source>
</evidence>
<reference evidence="1 2" key="1">
    <citation type="submission" date="2021-01" db="EMBL/GenBank/DDBJ databases">
        <title>Tumebacillus sp. strain ITR2 16S ribosomal RNA gene Genome sequencing and assembly.</title>
        <authorList>
            <person name="Kang M."/>
        </authorList>
    </citation>
    <scope>NUCLEOTIDE SEQUENCE [LARGE SCALE GENOMIC DNA]</scope>
    <source>
        <strain evidence="1 2">ITR2</strain>
    </source>
</reference>
<proteinExistence type="predicted"/>
<evidence type="ECO:0000313" key="2">
    <source>
        <dbReference type="Proteomes" id="UP000602284"/>
    </source>
</evidence>
<dbReference type="RefSeq" id="WP_201630310.1">
    <property type="nucleotide sequence ID" value="NZ_JAEQNB010000001.1"/>
</dbReference>
<protein>
    <submittedName>
        <fullName evidence="1">Uncharacterized protein</fullName>
    </submittedName>
</protein>
<dbReference type="Proteomes" id="UP000602284">
    <property type="component" value="Unassembled WGS sequence"/>
</dbReference>
<keyword evidence="2" id="KW-1185">Reference proteome</keyword>
<dbReference type="EMBL" id="JAEQNB010000001">
    <property type="protein sequence ID" value="MBL0385160.1"/>
    <property type="molecule type" value="Genomic_DNA"/>
</dbReference>
<name>A0ABS1J4P7_9BACL</name>